<proteinExistence type="predicted"/>
<organism evidence="2 3">
    <name type="scientific">Sordaria brevicollis</name>
    <dbReference type="NCBI Taxonomy" id="83679"/>
    <lineage>
        <taxon>Eukaryota</taxon>
        <taxon>Fungi</taxon>
        <taxon>Dikarya</taxon>
        <taxon>Ascomycota</taxon>
        <taxon>Pezizomycotina</taxon>
        <taxon>Sordariomycetes</taxon>
        <taxon>Sordariomycetidae</taxon>
        <taxon>Sordariales</taxon>
        <taxon>Sordariaceae</taxon>
        <taxon>Sordaria</taxon>
    </lineage>
</organism>
<evidence type="ECO:0000256" key="1">
    <source>
        <dbReference type="SAM" id="MobiDB-lite"/>
    </source>
</evidence>
<reference evidence="2" key="2">
    <citation type="submission" date="2023-07" db="EMBL/GenBank/DDBJ databases">
        <authorList>
            <consortium name="Lawrence Berkeley National Laboratory"/>
            <person name="Haridas S."/>
            <person name="Hensen N."/>
            <person name="Bonometti L."/>
            <person name="Westerberg I."/>
            <person name="Brannstrom I.O."/>
            <person name="Guillou S."/>
            <person name="Cros-Aarteil S."/>
            <person name="Calhoun S."/>
            <person name="Kuo A."/>
            <person name="Mondo S."/>
            <person name="Pangilinan J."/>
            <person name="Riley R."/>
            <person name="LaButti K."/>
            <person name="Andreopoulos B."/>
            <person name="Lipzen A."/>
            <person name="Chen C."/>
            <person name="Yanf M."/>
            <person name="Daum C."/>
            <person name="Ng V."/>
            <person name="Clum A."/>
            <person name="Steindorff A."/>
            <person name="Ohm R."/>
            <person name="Martin F."/>
            <person name="Silar P."/>
            <person name="Natvig D."/>
            <person name="Lalanne C."/>
            <person name="Gautier V."/>
            <person name="Ament-velasquez S.L."/>
            <person name="Kruys A."/>
            <person name="Hutchinson M.I."/>
            <person name="Powell A.J."/>
            <person name="Barry K."/>
            <person name="Miller A.N."/>
            <person name="Grigoriev I.V."/>
            <person name="Debuchy R."/>
            <person name="Gladieux P."/>
            <person name="Thoren M.H."/>
            <person name="Johannesson H."/>
        </authorList>
    </citation>
    <scope>NUCLEOTIDE SEQUENCE</scope>
    <source>
        <strain evidence="2">FGSC 1904</strain>
    </source>
</reference>
<evidence type="ECO:0000313" key="2">
    <source>
        <dbReference type="EMBL" id="KAK3402629.1"/>
    </source>
</evidence>
<dbReference type="AlphaFoldDB" id="A0AAE0PMU4"/>
<name>A0AAE0PMU4_SORBR</name>
<dbReference type="EMBL" id="JAUTDP010000001">
    <property type="protein sequence ID" value="KAK3402629.1"/>
    <property type="molecule type" value="Genomic_DNA"/>
</dbReference>
<comment type="caution">
    <text evidence="2">The sequence shown here is derived from an EMBL/GenBank/DDBJ whole genome shotgun (WGS) entry which is preliminary data.</text>
</comment>
<feature type="compositionally biased region" description="Low complexity" evidence="1">
    <location>
        <begin position="16"/>
        <end position="57"/>
    </location>
</feature>
<gene>
    <name evidence="2" type="ORF">B0T20DRAFT_398772</name>
</gene>
<evidence type="ECO:0000313" key="3">
    <source>
        <dbReference type="Proteomes" id="UP001281003"/>
    </source>
</evidence>
<accession>A0AAE0PMU4</accession>
<keyword evidence="3" id="KW-1185">Reference proteome</keyword>
<reference evidence="2" key="1">
    <citation type="journal article" date="2023" name="Mol. Phylogenet. Evol.">
        <title>Genome-scale phylogeny and comparative genomics of the fungal order Sordariales.</title>
        <authorList>
            <person name="Hensen N."/>
            <person name="Bonometti L."/>
            <person name="Westerberg I."/>
            <person name="Brannstrom I.O."/>
            <person name="Guillou S."/>
            <person name="Cros-Aarteil S."/>
            <person name="Calhoun S."/>
            <person name="Haridas S."/>
            <person name="Kuo A."/>
            <person name="Mondo S."/>
            <person name="Pangilinan J."/>
            <person name="Riley R."/>
            <person name="LaButti K."/>
            <person name="Andreopoulos B."/>
            <person name="Lipzen A."/>
            <person name="Chen C."/>
            <person name="Yan M."/>
            <person name="Daum C."/>
            <person name="Ng V."/>
            <person name="Clum A."/>
            <person name="Steindorff A."/>
            <person name="Ohm R.A."/>
            <person name="Martin F."/>
            <person name="Silar P."/>
            <person name="Natvig D.O."/>
            <person name="Lalanne C."/>
            <person name="Gautier V."/>
            <person name="Ament-Velasquez S.L."/>
            <person name="Kruys A."/>
            <person name="Hutchinson M.I."/>
            <person name="Powell A.J."/>
            <person name="Barry K."/>
            <person name="Miller A.N."/>
            <person name="Grigoriev I.V."/>
            <person name="Debuchy R."/>
            <person name="Gladieux P."/>
            <person name="Hiltunen Thoren M."/>
            <person name="Johannesson H."/>
        </authorList>
    </citation>
    <scope>NUCLEOTIDE SEQUENCE</scope>
    <source>
        <strain evidence="2">FGSC 1904</strain>
    </source>
</reference>
<feature type="region of interest" description="Disordered" evidence="1">
    <location>
        <begin position="149"/>
        <end position="196"/>
    </location>
</feature>
<feature type="compositionally biased region" description="Basic and acidic residues" evidence="1">
    <location>
        <begin position="166"/>
        <end position="175"/>
    </location>
</feature>
<sequence length="196" mass="21075">MYPPTVLLMIKSVPAKATSSSSSSSRRSSISVGSFTSSGNSPSLPTTLPPSLHLLNSVPPPSAPPQSSSPLRPSMALLLPSRHLPLFFLFFSFPAVLIRPGQGPERWIDGSPAARAAGVGSGSVRNYLEAHGHPKILICEAKEKWWSNQQNRKQPLPTLRGCGRGSRFESSEKNAARRGSAAHRRPSCGRGRGENW</sequence>
<feature type="region of interest" description="Disordered" evidence="1">
    <location>
        <begin position="16"/>
        <end position="71"/>
    </location>
</feature>
<protein>
    <submittedName>
        <fullName evidence="2">Uncharacterized protein</fullName>
    </submittedName>
</protein>
<dbReference type="Proteomes" id="UP001281003">
    <property type="component" value="Unassembled WGS sequence"/>
</dbReference>